<dbReference type="Proteomes" id="UP000192511">
    <property type="component" value="Unassembled WGS sequence"/>
</dbReference>
<evidence type="ECO:0000313" key="2">
    <source>
        <dbReference type="Proteomes" id="UP000192511"/>
    </source>
</evidence>
<accession>A0AAX0WQ59</accession>
<organism evidence="1 2">
    <name type="scientific">Legionella anisa</name>
    <dbReference type="NCBI Taxonomy" id="28082"/>
    <lineage>
        <taxon>Bacteria</taxon>
        <taxon>Pseudomonadati</taxon>
        <taxon>Pseudomonadota</taxon>
        <taxon>Gammaproteobacteria</taxon>
        <taxon>Legionellales</taxon>
        <taxon>Legionellaceae</taxon>
        <taxon>Legionella</taxon>
    </lineage>
</organism>
<gene>
    <name evidence="1" type="ORF">A6J39_004315</name>
</gene>
<sequence length="60" mass="7142">MQLFSQGHDPQSIHKQIQLDEEHYRYRARGLDYFHSGLHEQPVYYNSRAKQAHADSTILE</sequence>
<proteinExistence type="predicted"/>
<dbReference type="EMBL" id="NBTX02000004">
    <property type="protein sequence ID" value="PNL60492.1"/>
    <property type="molecule type" value="Genomic_DNA"/>
</dbReference>
<dbReference type="GeneID" id="98067269"/>
<protein>
    <submittedName>
        <fullName evidence="1">Uncharacterized protein</fullName>
    </submittedName>
</protein>
<dbReference type="RefSeq" id="WP_019235220.1">
    <property type="nucleotide sequence ID" value="NZ_CAAAHR010000020.1"/>
</dbReference>
<reference evidence="1" key="1">
    <citation type="submission" date="2017-12" db="EMBL/GenBank/DDBJ databases">
        <title>FDA dAtabase for Regulatory Grade micrObial Sequences (FDA-ARGOS): Supporting development and validation of Infectious Disease Dx tests.</title>
        <authorList>
            <person name="Kerrigan L."/>
            <person name="Tallon L.J."/>
            <person name="Sadzewicz L."/>
            <person name="Sengamalay N."/>
            <person name="Ott S."/>
            <person name="Godinez A."/>
            <person name="Nagaraj S."/>
            <person name="Vavikolanu K."/>
            <person name="Vyas G."/>
            <person name="Nadendla S."/>
            <person name="Aluvathingal J."/>
            <person name="Sichtig H."/>
        </authorList>
    </citation>
    <scope>NUCLEOTIDE SEQUENCE [LARGE SCALE GENOMIC DNA]</scope>
    <source>
        <strain evidence="1">FDAARGOS_200</strain>
    </source>
</reference>
<name>A0AAX0WQ59_9GAMM</name>
<evidence type="ECO:0000313" key="1">
    <source>
        <dbReference type="EMBL" id="PNL60492.1"/>
    </source>
</evidence>
<comment type="caution">
    <text evidence="1">The sequence shown here is derived from an EMBL/GenBank/DDBJ whole genome shotgun (WGS) entry which is preliminary data.</text>
</comment>
<keyword evidence="2" id="KW-1185">Reference proteome</keyword>
<dbReference type="AlphaFoldDB" id="A0AAX0WQ59"/>